<sequence length="373" mass="41758">MNQPQRFLSLDVFRGMTVCFMIIVNTPGSGAEPFAMLQHAAWHGFTPTDLVFPSFLFAVGNAMSFSMKKFAQMENAAVLAKIFKRTLLIFLIGYLMYWFPFFGYNESGGISLSPISHTRIFGVLQRIALCYGLASLLIHYFSTRTVVLISVLFLIGYWAVLLLFGNAADPYSMIGNAGQYLDLHLLGDQHLYHGEGIAFDPEGILSTIPACVNVIIGYYAGRFIQEKGKGYETISKLLLAGGLLILLAISLNGVFPINKKLWTSSFVLITCGLDLVMIGSLIYVVEVKSYMKWTSFFTVFGKNPLFIYIVSEILLIIINTLFPNSDFNRWINNNFFQAIAPGALGSLLFAICFMLVCWVVGYILDKRKIYIRV</sequence>
<feature type="transmembrane region" description="Helical" evidence="1">
    <location>
        <begin position="50"/>
        <end position="70"/>
    </location>
</feature>
<feature type="transmembrane region" description="Helical" evidence="1">
    <location>
        <begin position="261"/>
        <end position="285"/>
    </location>
</feature>
<evidence type="ECO:0000259" key="2">
    <source>
        <dbReference type="Pfam" id="PF07786"/>
    </source>
</evidence>
<feature type="transmembrane region" description="Helical" evidence="1">
    <location>
        <begin position="82"/>
        <end position="100"/>
    </location>
</feature>
<keyword evidence="1" id="KW-0812">Transmembrane</keyword>
<dbReference type="OrthoDB" id="9788724at2"/>
<keyword evidence="4" id="KW-1185">Reference proteome</keyword>
<dbReference type="PANTHER" id="PTHR31061">
    <property type="entry name" value="LD22376P"/>
    <property type="match status" value="1"/>
</dbReference>
<proteinExistence type="predicted"/>
<evidence type="ECO:0000256" key="1">
    <source>
        <dbReference type="SAM" id="Phobius"/>
    </source>
</evidence>
<keyword evidence="1" id="KW-0472">Membrane</keyword>
<dbReference type="Proteomes" id="UP000291117">
    <property type="component" value="Unassembled WGS sequence"/>
</dbReference>
<feature type="transmembrane region" description="Helical" evidence="1">
    <location>
        <begin position="305"/>
        <end position="322"/>
    </location>
</feature>
<feature type="transmembrane region" description="Helical" evidence="1">
    <location>
        <begin position="12"/>
        <end position="30"/>
    </location>
</feature>
<dbReference type="EMBL" id="SJSM01000005">
    <property type="protein sequence ID" value="TCC96440.1"/>
    <property type="molecule type" value="Genomic_DNA"/>
</dbReference>
<feature type="transmembrane region" description="Helical" evidence="1">
    <location>
        <begin position="145"/>
        <end position="164"/>
    </location>
</feature>
<dbReference type="PANTHER" id="PTHR31061:SF24">
    <property type="entry name" value="LD22376P"/>
    <property type="match status" value="1"/>
</dbReference>
<name>A0A4R0N8K7_9SPHI</name>
<evidence type="ECO:0000313" key="4">
    <source>
        <dbReference type="Proteomes" id="UP000291117"/>
    </source>
</evidence>
<feature type="transmembrane region" description="Helical" evidence="1">
    <location>
        <begin position="342"/>
        <end position="364"/>
    </location>
</feature>
<keyword evidence="1" id="KW-1133">Transmembrane helix</keyword>
<feature type="transmembrane region" description="Helical" evidence="1">
    <location>
        <begin position="233"/>
        <end position="255"/>
    </location>
</feature>
<reference evidence="3 4" key="1">
    <citation type="submission" date="2019-02" db="EMBL/GenBank/DDBJ databases">
        <title>Pedobacter sp. RP-3-8 sp. nov., isolated from Arctic soil.</title>
        <authorList>
            <person name="Dahal R.H."/>
        </authorList>
    </citation>
    <scope>NUCLEOTIDE SEQUENCE [LARGE SCALE GENOMIC DNA]</scope>
    <source>
        <strain evidence="3 4">RP-3-8</strain>
    </source>
</reference>
<dbReference type="InterPro" id="IPR012429">
    <property type="entry name" value="HGSNAT_cat"/>
</dbReference>
<accession>A0A4R0N8K7</accession>
<comment type="caution">
    <text evidence="3">The sequence shown here is derived from an EMBL/GenBank/DDBJ whole genome shotgun (WGS) entry which is preliminary data.</text>
</comment>
<feature type="transmembrane region" description="Helical" evidence="1">
    <location>
        <begin position="120"/>
        <end position="138"/>
    </location>
</feature>
<organism evidence="3 4">
    <name type="scientific">Pedobacter hiemivivus</name>
    <dbReference type="NCBI Taxonomy" id="2530454"/>
    <lineage>
        <taxon>Bacteria</taxon>
        <taxon>Pseudomonadati</taxon>
        <taxon>Bacteroidota</taxon>
        <taxon>Sphingobacteriia</taxon>
        <taxon>Sphingobacteriales</taxon>
        <taxon>Sphingobacteriaceae</taxon>
        <taxon>Pedobacter</taxon>
    </lineage>
</organism>
<gene>
    <name evidence="3" type="ORF">EZ444_10680</name>
</gene>
<dbReference type="RefSeq" id="WP_131608737.1">
    <property type="nucleotide sequence ID" value="NZ_SJSM01000005.1"/>
</dbReference>
<feature type="domain" description="Heparan-alpha-glucosaminide N-acetyltransferase catalytic" evidence="2">
    <location>
        <begin position="6"/>
        <end position="160"/>
    </location>
</feature>
<evidence type="ECO:0000313" key="3">
    <source>
        <dbReference type="EMBL" id="TCC96440.1"/>
    </source>
</evidence>
<dbReference type="Pfam" id="PF07786">
    <property type="entry name" value="HGSNAT_cat"/>
    <property type="match status" value="1"/>
</dbReference>
<feature type="transmembrane region" description="Helical" evidence="1">
    <location>
        <begin position="203"/>
        <end position="221"/>
    </location>
</feature>
<protein>
    <submittedName>
        <fullName evidence="3">DUF1624 domain-containing protein</fullName>
    </submittedName>
</protein>
<dbReference type="AlphaFoldDB" id="A0A4R0N8K7"/>